<feature type="domain" description="Peptidoglycan beta-N-acetylmuramidase NamZ C-terminal" evidence="3">
    <location>
        <begin position="308"/>
        <end position="471"/>
    </location>
</feature>
<evidence type="ECO:0000256" key="1">
    <source>
        <dbReference type="SAM" id="MobiDB-lite"/>
    </source>
</evidence>
<keyword evidence="5" id="KW-1185">Reference proteome</keyword>
<feature type="compositionally biased region" description="Gly residues" evidence="1">
    <location>
        <begin position="62"/>
        <end position="72"/>
    </location>
</feature>
<dbReference type="PANTHER" id="PTHR42915">
    <property type="entry name" value="HYPOTHETICAL 460 KDA PROTEIN IN FEUA-SIGW INTERGENIC REGION [PRECURSOR]"/>
    <property type="match status" value="1"/>
</dbReference>
<comment type="caution">
    <text evidence="4">The sequence shown here is derived from an EMBL/GenBank/DDBJ whole genome shotgun (WGS) entry which is preliminary data.</text>
</comment>
<name>A0ABQ4E013_9ACTN</name>
<dbReference type="Proteomes" id="UP000646749">
    <property type="component" value="Unassembled WGS sequence"/>
</dbReference>
<dbReference type="PIRSF" id="PIRSF016719">
    <property type="entry name" value="UCP016719"/>
    <property type="match status" value="1"/>
</dbReference>
<evidence type="ECO:0000313" key="4">
    <source>
        <dbReference type="EMBL" id="GIG87677.1"/>
    </source>
</evidence>
<proteinExistence type="predicted"/>
<dbReference type="Pfam" id="PF07075">
    <property type="entry name" value="NamZ_N"/>
    <property type="match status" value="1"/>
</dbReference>
<dbReference type="EMBL" id="BONW01000012">
    <property type="protein sequence ID" value="GIG87677.1"/>
    <property type="molecule type" value="Genomic_DNA"/>
</dbReference>
<dbReference type="Pfam" id="PF20732">
    <property type="entry name" value="NamZ_C"/>
    <property type="match status" value="1"/>
</dbReference>
<accession>A0ABQ4E013</accession>
<feature type="region of interest" description="Disordered" evidence="1">
    <location>
        <begin position="49"/>
        <end position="78"/>
    </location>
</feature>
<feature type="domain" description="Peptidoglycan beta-N-acetylmuramidase NamZ N-terminal" evidence="2">
    <location>
        <begin position="97"/>
        <end position="304"/>
    </location>
</feature>
<gene>
    <name evidence="4" type="ORF">Pen02_26130</name>
</gene>
<evidence type="ECO:0000313" key="5">
    <source>
        <dbReference type="Proteomes" id="UP000646749"/>
    </source>
</evidence>
<feature type="region of interest" description="Disordered" evidence="1">
    <location>
        <begin position="1"/>
        <end position="22"/>
    </location>
</feature>
<dbReference type="InterPro" id="IPR048503">
    <property type="entry name" value="NamZ_C"/>
</dbReference>
<evidence type="ECO:0000259" key="2">
    <source>
        <dbReference type="Pfam" id="PF07075"/>
    </source>
</evidence>
<dbReference type="InterPro" id="IPR006311">
    <property type="entry name" value="TAT_signal"/>
</dbReference>
<dbReference type="Gene3D" id="3.90.1150.140">
    <property type="match status" value="1"/>
</dbReference>
<sequence>MTSPCDVGNFQDVTRPQPRPREAVVHRRRFLASTAAASALGAATAGSLGGAAASAAPDDGPGPAGAGGSGGRPGRRVSTGLDVLVDSRFAALAGQRVGVLSNPTGVDARYRHLVDLMHGSGRVQLTAAFGPEHGFRGSAQAGGSEGTGIDARTGVTVYDAYGASQAKWGELITQAGVDTVVFDIQDVGARFYTYIWTLYDSMVAAARLGRRYVVLDRPNPIGGRAYGPMMTTPFTSGVGKKEIVQQHGMTVGELARFYNGEFLPAEAGRSVDLTVIRCKGWRRGDFAVDTGVPWVLPSPNMPTPDTALVYPGTCMFEGVASMTEGRGTTRPFELIGGLATDFDYHLVDRLVARDLPGVEFREAYFSPTAAGQKPNLLNKLCAGVEVKVVDPARFDPVRTGVALLVESRKYPAFAWRADTWDAARPYWIDKLTGSTRLRTMIDAGADVSDVVDAWSAELAAFDRRRRPYLLY</sequence>
<feature type="compositionally biased region" description="Low complexity" evidence="1">
    <location>
        <begin position="49"/>
        <end position="61"/>
    </location>
</feature>
<dbReference type="InterPro" id="IPR048502">
    <property type="entry name" value="NamZ_N"/>
</dbReference>
<evidence type="ECO:0000259" key="3">
    <source>
        <dbReference type="Pfam" id="PF20732"/>
    </source>
</evidence>
<organism evidence="4 5">
    <name type="scientific">Plantactinospora endophytica</name>
    <dbReference type="NCBI Taxonomy" id="673535"/>
    <lineage>
        <taxon>Bacteria</taxon>
        <taxon>Bacillati</taxon>
        <taxon>Actinomycetota</taxon>
        <taxon>Actinomycetes</taxon>
        <taxon>Micromonosporales</taxon>
        <taxon>Micromonosporaceae</taxon>
        <taxon>Plantactinospora</taxon>
    </lineage>
</organism>
<evidence type="ECO:0008006" key="6">
    <source>
        <dbReference type="Google" id="ProtNLM"/>
    </source>
</evidence>
<dbReference type="PROSITE" id="PS51318">
    <property type="entry name" value="TAT"/>
    <property type="match status" value="1"/>
</dbReference>
<dbReference type="InterPro" id="IPR008302">
    <property type="entry name" value="NamZ"/>
</dbReference>
<dbReference type="Gene3D" id="3.40.50.12170">
    <property type="entry name" value="Uncharacterised protein PF07075, DUF1343"/>
    <property type="match status" value="1"/>
</dbReference>
<dbReference type="PANTHER" id="PTHR42915:SF1">
    <property type="entry name" value="PEPTIDOGLYCAN BETA-N-ACETYLMURAMIDASE NAMZ"/>
    <property type="match status" value="1"/>
</dbReference>
<reference evidence="4 5" key="1">
    <citation type="submission" date="2021-01" db="EMBL/GenBank/DDBJ databases">
        <title>Whole genome shotgun sequence of Plantactinospora endophytica NBRC 110450.</title>
        <authorList>
            <person name="Komaki H."/>
            <person name="Tamura T."/>
        </authorList>
    </citation>
    <scope>NUCLEOTIDE SEQUENCE [LARGE SCALE GENOMIC DNA]</scope>
    <source>
        <strain evidence="4 5">NBRC 110450</strain>
    </source>
</reference>
<dbReference type="RefSeq" id="WP_239140572.1">
    <property type="nucleotide sequence ID" value="NZ_BONW01000012.1"/>
</dbReference>
<protein>
    <recommendedName>
        <fullName evidence="6">DUF1343 domain-containing protein</fullName>
    </recommendedName>
</protein>